<dbReference type="AlphaFoldDB" id="A0A2P8VGP6"/>
<organism evidence="1 2">
    <name type="scientific">Siccibacter turicensis</name>
    <dbReference type="NCBI Taxonomy" id="357233"/>
    <lineage>
        <taxon>Bacteria</taxon>
        <taxon>Pseudomonadati</taxon>
        <taxon>Pseudomonadota</taxon>
        <taxon>Gammaproteobacteria</taxon>
        <taxon>Enterobacterales</taxon>
        <taxon>Enterobacteriaceae</taxon>
        <taxon>Siccibacter</taxon>
    </lineage>
</organism>
<dbReference type="OrthoDB" id="6547649at2"/>
<sequence>MPEEVHAAVGFVVTQLLKAGKPVHMQDITALLHTLMEQTSDDGFKKALLQAVKLIAGKMN</sequence>
<gene>
    <name evidence="1" type="ORF">C7G83_15835</name>
</gene>
<keyword evidence="2" id="KW-1185">Reference proteome</keyword>
<comment type="caution">
    <text evidence="1">The sequence shown here is derived from an EMBL/GenBank/DDBJ whole genome shotgun (WGS) entry which is preliminary data.</text>
</comment>
<evidence type="ECO:0000313" key="2">
    <source>
        <dbReference type="Proteomes" id="UP000240212"/>
    </source>
</evidence>
<dbReference type="EMBL" id="PYEP01000007">
    <property type="protein sequence ID" value="PSN06711.1"/>
    <property type="molecule type" value="Genomic_DNA"/>
</dbReference>
<dbReference type="Proteomes" id="UP000240212">
    <property type="component" value="Unassembled WGS sequence"/>
</dbReference>
<reference evidence="1 2" key="1">
    <citation type="submission" date="2018-03" db="EMBL/GenBank/DDBJ databases">
        <title>Draft genome sequence of the first documented clinical Siccibacter turicensis isolate in Austria.</title>
        <authorList>
            <person name="Lepuschitz S."/>
            <person name="Pekard-Amenitsch S."/>
            <person name="Haunold R."/>
            <person name="Schill S."/>
            <person name="Mach R."/>
            <person name="Allerberger F."/>
            <person name="Ruppitsch W."/>
            <person name="Forsythe S.J."/>
        </authorList>
    </citation>
    <scope>NUCLEOTIDE SEQUENCE [LARGE SCALE GENOMIC DNA]</scope>
    <source>
        <strain evidence="1 2">6100069499-17</strain>
    </source>
</reference>
<name>A0A2P8VGP6_9ENTR</name>
<accession>A0A2P8VGP6</accession>
<proteinExistence type="predicted"/>
<protein>
    <submittedName>
        <fullName evidence="1">Uncharacterized protein</fullName>
    </submittedName>
</protein>
<evidence type="ECO:0000313" key="1">
    <source>
        <dbReference type="EMBL" id="PSN06711.1"/>
    </source>
</evidence>